<dbReference type="AlphaFoldDB" id="A0AAF0ZGZ9"/>
<dbReference type="PANTHER" id="PTHR30093">
    <property type="entry name" value="GENERAL SECRETION PATHWAY PROTEIN G"/>
    <property type="match status" value="1"/>
</dbReference>
<dbReference type="GO" id="GO:0016020">
    <property type="term" value="C:membrane"/>
    <property type="evidence" value="ECO:0007669"/>
    <property type="project" value="UniProtKB-SubCell"/>
</dbReference>
<dbReference type="Pfam" id="PF07963">
    <property type="entry name" value="N_methyl"/>
    <property type="match status" value="1"/>
</dbReference>
<evidence type="ECO:0000256" key="3">
    <source>
        <dbReference type="ARBA" id="ARBA00022692"/>
    </source>
</evidence>
<name>A0AAF0ZGZ9_9CHRO</name>
<evidence type="ECO:0000256" key="5">
    <source>
        <dbReference type="ARBA" id="ARBA00023136"/>
    </source>
</evidence>
<dbReference type="PANTHER" id="PTHR30093:SF44">
    <property type="entry name" value="TYPE II SECRETION SYSTEM CORE PROTEIN G"/>
    <property type="match status" value="1"/>
</dbReference>
<evidence type="ECO:0000256" key="1">
    <source>
        <dbReference type="ARBA" id="ARBA00004167"/>
    </source>
</evidence>
<dbReference type="SUPFAM" id="SSF54523">
    <property type="entry name" value="Pili subunits"/>
    <property type="match status" value="1"/>
</dbReference>
<organism evidence="7">
    <name type="scientific">Cyanobacterium aponinum AL20115</name>
    <dbReference type="NCBI Taxonomy" id="3090662"/>
    <lineage>
        <taxon>Bacteria</taxon>
        <taxon>Bacillati</taxon>
        <taxon>Cyanobacteriota</taxon>
        <taxon>Cyanophyceae</taxon>
        <taxon>Oscillatoriophycideae</taxon>
        <taxon>Chroococcales</taxon>
        <taxon>Geminocystaceae</taxon>
        <taxon>Cyanobacterium</taxon>
    </lineage>
</organism>
<keyword evidence="2" id="KW-0488">Methylation</keyword>
<comment type="subcellular location">
    <subcellularLocation>
        <location evidence="1">Membrane</location>
        <topology evidence="1">Single-pass membrane protein</topology>
    </subcellularLocation>
</comment>
<keyword evidence="5 6" id="KW-0472">Membrane</keyword>
<dbReference type="NCBIfam" id="TIGR02532">
    <property type="entry name" value="IV_pilin_GFxxxE"/>
    <property type="match status" value="1"/>
</dbReference>
<evidence type="ECO:0000256" key="4">
    <source>
        <dbReference type="ARBA" id="ARBA00022989"/>
    </source>
</evidence>
<sequence length="181" mass="20230">MMCRNKKEKQKLWKNLNFYHGVFFSHQGFTLIELMVVMIIAGILASIAIPTFVNQTGKAREAEVKNTLGNINRSQLAFHWEQRRFCCGGYTSSEILDALGIKVDQIYVSGYDIIPVTDNVTIEAVNNNPLEFGLRAYASSVYFDPISADYSIYLCRSINVQAQTTAPTNTGTCAADAERIN</sequence>
<dbReference type="InterPro" id="IPR031975">
    <property type="entry name" value="Pilin_GH"/>
</dbReference>
<reference evidence="7" key="1">
    <citation type="submission" date="2023-11" db="EMBL/GenBank/DDBJ databases">
        <title>Genome sequence of Cyanobacterium aponinum BCRC AL20115.</title>
        <authorList>
            <person name="Chang H.-Y."/>
            <person name="Lin K.-M."/>
            <person name="Hsueh H.-T."/>
            <person name="Chu H.-A."/>
            <person name="Kuo C.-H."/>
        </authorList>
    </citation>
    <scope>NUCLEOTIDE SEQUENCE</scope>
    <source>
        <strain evidence="7">AL20115</strain>
    </source>
</reference>
<evidence type="ECO:0000313" key="7">
    <source>
        <dbReference type="EMBL" id="WPF90080.1"/>
    </source>
</evidence>
<dbReference type="InterPro" id="IPR045584">
    <property type="entry name" value="Pilin-like"/>
</dbReference>
<protein>
    <submittedName>
        <fullName evidence="7">Type IV pilin-like G/H family protein</fullName>
    </submittedName>
</protein>
<evidence type="ECO:0000256" key="6">
    <source>
        <dbReference type="SAM" id="Phobius"/>
    </source>
</evidence>
<keyword evidence="3 6" id="KW-0812">Transmembrane</keyword>
<dbReference type="Pfam" id="PF16734">
    <property type="entry name" value="Pilin_GH"/>
    <property type="match status" value="1"/>
</dbReference>
<dbReference type="PROSITE" id="PS00409">
    <property type="entry name" value="PROKAR_NTER_METHYL"/>
    <property type="match status" value="1"/>
</dbReference>
<dbReference type="Gene3D" id="3.30.700.10">
    <property type="entry name" value="Glycoprotein, Type 4 Pilin"/>
    <property type="match status" value="1"/>
</dbReference>
<accession>A0AAF0ZGZ9</accession>
<evidence type="ECO:0000256" key="2">
    <source>
        <dbReference type="ARBA" id="ARBA00022481"/>
    </source>
</evidence>
<proteinExistence type="predicted"/>
<dbReference type="EMBL" id="CP138348">
    <property type="protein sequence ID" value="WPF90080.1"/>
    <property type="molecule type" value="Genomic_DNA"/>
</dbReference>
<gene>
    <name evidence="7" type="ORF">SAY89_07380</name>
</gene>
<feature type="transmembrane region" description="Helical" evidence="6">
    <location>
        <begin position="21"/>
        <end position="49"/>
    </location>
</feature>
<dbReference type="RefSeq" id="WP_320002172.1">
    <property type="nucleotide sequence ID" value="NZ_CP138348.1"/>
</dbReference>
<dbReference type="InterPro" id="IPR012902">
    <property type="entry name" value="N_methyl_site"/>
</dbReference>
<keyword evidence="4 6" id="KW-1133">Transmembrane helix</keyword>